<dbReference type="PANTHER" id="PTHR33618">
    <property type="entry name" value="39S RIBOSOMAL PROTEIN L53, MITOCHONDRIAL"/>
    <property type="match status" value="1"/>
</dbReference>
<keyword evidence="10" id="KW-1185">Reference proteome</keyword>
<sequence>MPIKFSKETSTRLFRYVKSIDISFNPFDNRTRSTREIWRQLQATRYHNANPNLSIKTHVLGTADPPEVVFKFIDDTEKRFDSQHLKANEIMFDVHLNLDRLDNVYEMSGKSLDD</sequence>
<reference evidence="9" key="1">
    <citation type="submission" date="2023-08" db="EMBL/GenBank/DDBJ databases">
        <authorList>
            <person name="Audoor S."/>
            <person name="Bilcke G."/>
        </authorList>
    </citation>
    <scope>NUCLEOTIDE SEQUENCE</scope>
</reference>
<dbReference type="GO" id="GO:0005762">
    <property type="term" value="C:mitochondrial large ribosomal subunit"/>
    <property type="evidence" value="ECO:0007669"/>
    <property type="project" value="TreeGrafter"/>
</dbReference>
<evidence type="ECO:0000256" key="2">
    <source>
        <dbReference type="ARBA" id="ARBA00005557"/>
    </source>
</evidence>
<gene>
    <name evidence="9" type="ORF">CYCCA115_LOCUS5363</name>
</gene>
<dbReference type="AlphaFoldDB" id="A0AAD2FK37"/>
<evidence type="ECO:0000256" key="3">
    <source>
        <dbReference type="ARBA" id="ARBA00022946"/>
    </source>
</evidence>
<accession>A0AAD2FK37</accession>
<comment type="subcellular location">
    <subcellularLocation>
        <location evidence="1">Mitochondrion</location>
    </subcellularLocation>
</comment>
<evidence type="ECO:0000256" key="5">
    <source>
        <dbReference type="ARBA" id="ARBA00023128"/>
    </source>
</evidence>
<evidence type="ECO:0000256" key="7">
    <source>
        <dbReference type="ARBA" id="ARBA00035180"/>
    </source>
</evidence>
<keyword evidence="6" id="KW-0687">Ribonucleoprotein</keyword>
<proteinExistence type="inferred from homology"/>
<evidence type="ECO:0000256" key="6">
    <source>
        <dbReference type="ARBA" id="ARBA00023274"/>
    </source>
</evidence>
<protein>
    <recommendedName>
        <fullName evidence="7">Large ribosomal subunit protein mL53</fullName>
    </recommendedName>
    <alternativeName>
        <fullName evidence="8">39S ribosomal protein L53, mitochondrial</fullName>
    </alternativeName>
</protein>
<evidence type="ECO:0000256" key="4">
    <source>
        <dbReference type="ARBA" id="ARBA00022980"/>
    </source>
</evidence>
<keyword evidence="5" id="KW-0496">Mitochondrion</keyword>
<dbReference type="InterPro" id="IPR019716">
    <property type="entry name" value="Ribosomal_mL53"/>
</dbReference>
<evidence type="ECO:0000313" key="10">
    <source>
        <dbReference type="Proteomes" id="UP001295423"/>
    </source>
</evidence>
<evidence type="ECO:0000313" key="9">
    <source>
        <dbReference type="EMBL" id="CAJ1936780.1"/>
    </source>
</evidence>
<keyword evidence="3" id="KW-0809">Transit peptide</keyword>
<evidence type="ECO:0000256" key="8">
    <source>
        <dbReference type="ARBA" id="ARBA00042721"/>
    </source>
</evidence>
<comment type="caution">
    <text evidence="9">The sequence shown here is derived from an EMBL/GenBank/DDBJ whole genome shotgun (WGS) entry which is preliminary data.</text>
</comment>
<comment type="similarity">
    <text evidence="2">Belongs to the mitochondrion-specific ribosomal protein mL53 family.</text>
</comment>
<dbReference type="Pfam" id="PF10780">
    <property type="entry name" value="MRP_L53"/>
    <property type="match status" value="1"/>
</dbReference>
<dbReference type="Proteomes" id="UP001295423">
    <property type="component" value="Unassembled WGS sequence"/>
</dbReference>
<dbReference type="InterPro" id="IPR052473">
    <property type="entry name" value="mtLSU_mL53"/>
</dbReference>
<name>A0AAD2FK37_9STRA</name>
<organism evidence="9 10">
    <name type="scientific">Cylindrotheca closterium</name>
    <dbReference type="NCBI Taxonomy" id="2856"/>
    <lineage>
        <taxon>Eukaryota</taxon>
        <taxon>Sar</taxon>
        <taxon>Stramenopiles</taxon>
        <taxon>Ochrophyta</taxon>
        <taxon>Bacillariophyta</taxon>
        <taxon>Bacillariophyceae</taxon>
        <taxon>Bacillariophycidae</taxon>
        <taxon>Bacillariales</taxon>
        <taxon>Bacillariaceae</taxon>
        <taxon>Cylindrotheca</taxon>
    </lineage>
</organism>
<dbReference type="PANTHER" id="PTHR33618:SF1">
    <property type="entry name" value="LARGE RIBOSOMAL SUBUNIT PROTEIN ML53"/>
    <property type="match status" value="1"/>
</dbReference>
<dbReference type="Gene3D" id="3.40.30.10">
    <property type="entry name" value="Glutaredoxin"/>
    <property type="match status" value="1"/>
</dbReference>
<evidence type="ECO:0000256" key="1">
    <source>
        <dbReference type="ARBA" id="ARBA00004173"/>
    </source>
</evidence>
<keyword evidence="4" id="KW-0689">Ribosomal protein</keyword>
<dbReference type="EMBL" id="CAKOGP040000558">
    <property type="protein sequence ID" value="CAJ1936780.1"/>
    <property type="molecule type" value="Genomic_DNA"/>
</dbReference>